<dbReference type="Proteomes" id="UP001302494">
    <property type="component" value="Chromosome"/>
</dbReference>
<organism evidence="1 2">
    <name type="scientific">Candidatus Nitrospira neomarina</name>
    <dbReference type="NCBI Taxonomy" id="3020899"/>
    <lineage>
        <taxon>Bacteria</taxon>
        <taxon>Pseudomonadati</taxon>
        <taxon>Nitrospirota</taxon>
        <taxon>Nitrospiria</taxon>
        <taxon>Nitrospirales</taxon>
        <taxon>Nitrospiraceae</taxon>
        <taxon>Nitrospira</taxon>
    </lineage>
</organism>
<reference evidence="1 2" key="1">
    <citation type="submission" date="2023-01" db="EMBL/GenBank/DDBJ databases">
        <title>Cultivation and genomic characterization of new, ubiquitous marine nitrite-oxidizing bacteria from the Nitrospirales.</title>
        <authorList>
            <person name="Mueller A.J."/>
            <person name="Daebeler A."/>
            <person name="Herbold C.W."/>
            <person name="Kirkegaard R.H."/>
            <person name="Daims H."/>
        </authorList>
    </citation>
    <scope>NUCLEOTIDE SEQUENCE [LARGE SCALE GENOMIC DNA]</scope>
    <source>
        <strain evidence="1 2">DK</strain>
    </source>
</reference>
<accession>A0AA96GK11</accession>
<dbReference type="RefSeq" id="WP_312745886.1">
    <property type="nucleotide sequence ID" value="NZ_CP116968.1"/>
</dbReference>
<sequence length="58" mass="6229">MPNEDEDEIELDIELPVLPRVPSGPPPECSFCGDPMSLIDGDWSCPDCNGELIGPETG</sequence>
<dbReference type="AlphaFoldDB" id="A0AA96GK11"/>
<evidence type="ECO:0000313" key="1">
    <source>
        <dbReference type="EMBL" id="WNM62417.1"/>
    </source>
</evidence>
<proteinExistence type="predicted"/>
<dbReference type="EMBL" id="CP116968">
    <property type="protein sequence ID" value="WNM62417.1"/>
    <property type="molecule type" value="Genomic_DNA"/>
</dbReference>
<dbReference type="KEGG" id="nneo:PQG83_01345"/>
<name>A0AA96GK11_9BACT</name>
<keyword evidence="2" id="KW-1185">Reference proteome</keyword>
<evidence type="ECO:0000313" key="2">
    <source>
        <dbReference type="Proteomes" id="UP001302494"/>
    </source>
</evidence>
<protein>
    <submittedName>
        <fullName evidence="1">Uncharacterized protein</fullName>
    </submittedName>
</protein>
<gene>
    <name evidence="1" type="ORF">PQG83_01345</name>
</gene>